<proteinExistence type="predicted"/>
<dbReference type="EMBL" id="BMAY01000004">
    <property type="protein sequence ID" value="GFZ26864.1"/>
    <property type="molecule type" value="Genomic_DNA"/>
</dbReference>
<sequence length="60" mass="6329">MITYEMIATPAIGMGLVMQAMIVAKNRANICHPATVIVAGFKGVNSQSTIPTTKGKIKPL</sequence>
<protein>
    <submittedName>
        <fullName evidence="1">Uncharacterized protein</fullName>
    </submittedName>
</protein>
<evidence type="ECO:0000313" key="1">
    <source>
        <dbReference type="EMBL" id="GFZ26864.1"/>
    </source>
</evidence>
<organism evidence="1 2">
    <name type="scientific">Lactobacillus corticis</name>
    <dbReference type="NCBI Taxonomy" id="2201249"/>
    <lineage>
        <taxon>Bacteria</taxon>
        <taxon>Bacillati</taxon>
        <taxon>Bacillota</taxon>
        <taxon>Bacilli</taxon>
        <taxon>Lactobacillales</taxon>
        <taxon>Lactobacillaceae</taxon>
        <taxon>Lactobacillus</taxon>
    </lineage>
</organism>
<gene>
    <name evidence="1" type="ORF">LCB40_07440</name>
</gene>
<name>A0A916VJ23_9LACO</name>
<dbReference type="Proteomes" id="UP000677218">
    <property type="component" value="Unassembled WGS sequence"/>
</dbReference>
<comment type="caution">
    <text evidence="1">The sequence shown here is derived from an EMBL/GenBank/DDBJ whole genome shotgun (WGS) entry which is preliminary data.</text>
</comment>
<keyword evidence="2" id="KW-1185">Reference proteome</keyword>
<evidence type="ECO:0000313" key="2">
    <source>
        <dbReference type="Proteomes" id="UP000677218"/>
    </source>
</evidence>
<dbReference type="AlphaFoldDB" id="A0A916VJ23"/>
<reference evidence="1" key="1">
    <citation type="submission" date="2020-08" db="EMBL/GenBank/DDBJ databases">
        <title>Taxonomic study for Lactobacillus species isolated from hardwood bark.</title>
        <authorList>
            <person name="Tohno M."/>
            <person name="Tanizawa Y."/>
        </authorList>
    </citation>
    <scope>NUCLEOTIDE SEQUENCE</scope>
    <source>
        <strain evidence="1">B40</strain>
    </source>
</reference>
<accession>A0A916VJ23</accession>